<dbReference type="Gene3D" id="3.40.50.920">
    <property type="match status" value="1"/>
</dbReference>
<dbReference type="PANTHER" id="PTHR43825">
    <property type="entry name" value="PYRUVATE DEHYDROGENASE E1 COMPONENT"/>
    <property type="match status" value="1"/>
</dbReference>
<evidence type="ECO:0000313" key="2">
    <source>
        <dbReference type="EMBL" id="MFC3517092.1"/>
    </source>
</evidence>
<evidence type="ECO:0000313" key="3">
    <source>
        <dbReference type="Proteomes" id="UP001595764"/>
    </source>
</evidence>
<proteinExistence type="predicted"/>
<dbReference type="CDD" id="cd07033">
    <property type="entry name" value="TPP_PYR_DXS_TK_like"/>
    <property type="match status" value="1"/>
</dbReference>
<accession>A0ABV7QUV2</accession>
<comment type="caution">
    <text evidence="2">The sequence shown here is derived from an EMBL/GenBank/DDBJ whole genome shotgun (WGS) entry which is preliminary data.</text>
</comment>
<dbReference type="PANTHER" id="PTHR43825:SF1">
    <property type="entry name" value="TRANSKETOLASE-LIKE PYRIMIDINE-BINDING DOMAIN-CONTAINING PROTEIN"/>
    <property type="match status" value="1"/>
</dbReference>
<dbReference type="InterPro" id="IPR029061">
    <property type="entry name" value="THDP-binding"/>
</dbReference>
<dbReference type="InterPro" id="IPR005906">
    <property type="entry name" value="LysW"/>
</dbReference>
<dbReference type="SUPFAM" id="SSF52922">
    <property type="entry name" value="TK C-terminal domain-like"/>
    <property type="match status" value="1"/>
</dbReference>
<organism evidence="2 3">
    <name type="scientific">Amycolatopsis halotolerans</name>
    <dbReference type="NCBI Taxonomy" id="330083"/>
    <lineage>
        <taxon>Bacteria</taxon>
        <taxon>Bacillati</taxon>
        <taxon>Actinomycetota</taxon>
        <taxon>Actinomycetes</taxon>
        <taxon>Pseudonocardiales</taxon>
        <taxon>Pseudonocardiaceae</taxon>
        <taxon>Amycolatopsis</taxon>
    </lineage>
</organism>
<dbReference type="SMART" id="SM00861">
    <property type="entry name" value="Transket_pyr"/>
    <property type="match status" value="1"/>
</dbReference>
<dbReference type="Pfam" id="PF02779">
    <property type="entry name" value="Transket_pyr"/>
    <property type="match status" value="1"/>
</dbReference>
<protein>
    <submittedName>
        <fullName evidence="2">Transketolase C-terminal domain-containing protein</fullName>
    </submittedName>
</protein>
<dbReference type="Proteomes" id="UP001595764">
    <property type="component" value="Unassembled WGS sequence"/>
</dbReference>
<dbReference type="CDD" id="cd13946">
    <property type="entry name" value="LysW"/>
    <property type="match status" value="1"/>
</dbReference>
<dbReference type="InterPro" id="IPR033248">
    <property type="entry name" value="Transketolase_C"/>
</dbReference>
<feature type="domain" description="Transketolase-like pyrimidine-binding" evidence="1">
    <location>
        <begin position="5"/>
        <end position="163"/>
    </location>
</feature>
<dbReference type="Pfam" id="PF02780">
    <property type="entry name" value="Transketolase_C"/>
    <property type="match status" value="1"/>
</dbReference>
<dbReference type="Gene3D" id="3.40.50.970">
    <property type="match status" value="1"/>
</dbReference>
<keyword evidence="3" id="KW-1185">Reference proteome</keyword>
<name>A0ABV7QUV2_9PSEU</name>
<evidence type="ECO:0000259" key="1">
    <source>
        <dbReference type="SMART" id="SM00861"/>
    </source>
</evidence>
<dbReference type="Gene3D" id="2.20.28.160">
    <property type="match status" value="1"/>
</dbReference>
<dbReference type="InterPro" id="IPR051157">
    <property type="entry name" value="PDH/Transketolase"/>
</dbReference>
<reference evidence="3" key="1">
    <citation type="journal article" date="2019" name="Int. J. Syst. Evol. Microbiol.">
        <title>The Global Catalogue of Microorganisms (GCM) 10K type strain sequencing project: providing services to taxonomists for standard genome sequencing and annotation.</title>
        <authorList>
            <consortium name="The Broad Institute Genomics Platform"/>
            <consortium name="The Broad Institute Genome Sequencing Center for Infectious Disease"/>
            <person name="Wu L."/>
            <person name="Ma J."/>
        </authorList>
    </citation>
    <scope>NUCLEOTIDE SEQUENCE [LARGE SCALE GENOMIC DNA]</scope>
    <source>
        <strain evidence="3">CGMCC 4.7682</strain>
    </source>
</reference>
<dbReference type="InterPro" id="IPR009014">
    <property type="entry name" value="Transketo_C/PFOR_II"/>
</dbReference>
<dbReference type="SUPFAM" id="SSF52518">
    <property type="entry name" value="Thiamin diphosphate-binding fold (THDP-binding)"/>
    <property type="match status" value="1"/>
</dbReference>
<dbReference type="Pfam" id="PF21344">
    <property type="entry name" value="Zn_ribbon_LysW"/>
    <property type="match status" value="1"/>
</dbReference>
<gene>
    <name evidence="2" type="ORF">ACFORO_43505</name>
</gene>
<sequence length="367" mass="38467">MVDTKSTRAAFTTALPELAIRHNVLVVDTDTGSVTPTPEMEYLNVGIAESAALGLAAGAEHLGWRALVCTFAAFSASRAFEFIKLDIAYPRRRVCIVGTHGGVSGGWLGPTHHCAEDLALMNALPNMRVVVPADARQTVSLLEQCLEYDGPTYLRLGRKDSPVFSGLAEPELGVPQEVRAGQDVALVATGPEMLLTALEVARGLTAEGCRAQVINAHTVDPESAAAVNDLIAGECRWLVTLEEAWPSGGMGAQVAAAAGARGIRWLPIGLDGFLAPGSHADLLAAGGLDAASVLRRVLAFTGELQPTGKGTHMTTECLSCAGDVQIQADSYPGEIVSCPKCSAELEIFSTAPLKLAIAPESEEDWGE</sequence>
<dbReference type="InterPro" id="IPR005475">
    <property type="entry name" value="Transketolase-like_Pyr-bd"/>
</dbReference>
<dbReference type="RefSeq" id="WP_377873912.1">
    <property type="nucleotide sequence ID" value="NZ_JBHMAY010000061.1"/>
</dbReference>
<dbReference type="EMBL" id="JBHRWI010000074">
    <property type="protein sequence ID" value="MFC3517092.1"/>
    <property type="molecule type" value="Genomic_DNA"/>
</dbReference>